<comment type="caution">
    <text evidence="3">The sequence shown here is derived from an EMBL/GenBank/DDBJ whole genome shotgun (WGS) entry which is preliminary data.</text>
</comment>
<dbReference type="InterPro" id="IPR002912">
    <property type="entry name" value="ACT_dom"/>
</dbReference>
<dbReference type="HAMAP" id="MF_00707">
    <property type="entry name" value="UPF0735"/>
    <property type="match status" value="1"/>
</dbReference>
<dbReference type="PIRSF" id="PIRSF025624">
    <property type="entry name" value="ACT_PheB"/>
    <property type="match status" value="1"/>
</dbReference>
<reference evidence="3 4" key="1">
    <citation type="submission" date="2008-11" db="EMBL/GenBank/DDBJ databases">
        <title>Draft genome sequence of Bacteroides pectinophilus (ATCC 43243).</title>
        <authorList>
            <person name="Sudarsanam P."/>
            <person name="Ley R."/>
            <person name="Guruge J."/>
            <person name="Turnbaugh P.J."/>
            <person name="Mahowald M."/>
            <person name="Liep D."/>
            <person name="Gordon J."/>
        </authorList>
    </citation>
    <scope>NUCLEOTIDE SEQUENCE [LARGE SCALE GENOMIC DNA]</scope>
    <source>
        <strain evidence="3 4">ATCC 43243</strain>
    </source>
</reference>
<dbReference type="Proteomes" id="UP000003136">
    <property type="component" value="Unassembled WGS sequence"/>
</dbReference>
<accession>B7ANB5</accession>
<dbReference type="STRING" id="483218.BACPEC_00168"/>
<evidence type="ECO:0000256" key="1">
    <source>
        <dbReference type="HAMAP-Rule" id="MF_00707"/>
    </source>
</evidence>
<feature type="domain" description="ACT" evidence="2">
    <location>
        <begin position="74"/>
        <end position="149"/>
    </location>
</feature>
<dbReference type="InterPro" id="IPR008310">
    <property type="entry name" value="UPF0735_ACT_dom-cont"/>
</dbReference>
<name>B7ANB5_9FIRM</name>
<dbReference type="Gene3D" id="3.30.70.260">
    <property type="match status" value="1"/>
</dbReference>
<dbReference type="eggNOG" id="COG4492">
    <property type="taxonomic scope" value="Bacteria"/>
</dbReference>
<keyword evidence="4" id="KW-1185">Reference proteome</keyword>
<dbReference type="AlphaFoldDB" id="B7ANB5"/>
<proteinExistence type="inferred from homology"/>
<protein>
    <recommendedName>
        <fullName evidence="1">UPF0735 ACT domain-containing protein BACPEC_00168</fullName>
    </recommendedName>
</protein>
<evidence type="ECO:0000313" key="4">
    <source>
        <dbReference type="Proteomes" id="UP000003136"/>
    </source>
</evidence>
<organism evidence="3 4">
    <name type="scientific">[Bacteroides] pectinophilus ATCC 43243</name>
    <dbReference type="NCBI Taxonomy" id="483218"/>
    <lineage>
        <taxon>Bacteria</taxon>
        <taxon>Bacillati</taxon>
        <taxon>Bacillota</taxon>
        <taxon>Clostridia</taxon>
        <taxon>Eubacteriales</taxon>
    </lineage>
</organism>
<evidence type="ECO:0000313" key="3">
    <source>
        <dbReference type="EMBL" id="EEC58826.1"/>
    </source>
</evidence>
<dbReference type="Pfam" id="PF01842">
    <property type="entry name" value="ACT"/>
    <property type="match status" value="1"/>
</dbReference>
<dbReference type="HOGENOM" id="CLU_128147_0_0_9"/>
<evidence type="ECO:0000259" key="2">
    <source>
        <dbReference type="PROSITE" id="PS51671"/>
    </source>
</evidence>
<sequence>MEGAMPEDIKYYVVKQKALPEVLLKVAKVNRLLENKKISIAEATEQVGISRSSYYKYKEDIFPFRDNVRGRTITFVLSMDDTPGLLSQVLGKVAEYKANILTIHQTIPINGVASLTLSVDILPITGDSSKMIEDIEQMEGVRYLKILSRE</sequence>
<dbReference type="PROSITE" id="PS51671">
    <property type="entry name" value="ACT"/>
    <property type="match status" value="1"/>
</dbReference>
<comment type="similarity">
    <text evidence="1">Belongs to the UPF0735 family.</text>
</comment>
<dbReference type="NCBIfam" id="NF003361">
    <property type="entry name" value="PRK04435.1"/>
    <property type="match status" value="1"/>
</dbReference>
<reference evidence="3 4" key="2">
    <citation type="submission" date="2008-11" db="EMBL/GenBank/DDBJ databases">
        <authorList>
            <person name="Fulton L."/>
            <person name="Clifton S."/>
            <person name="Fulton B."/>
            <person name="Xu J."/>
            <person name="Minx P."/>
            <person name="Pepin K.H."/>
            <person name="Johnson M."/>
            <person name="Bhonagiri V."/>
            <person name="Nash W.E."/>
            <person name="Mardis E.R."/>
            <person name="Wilson R.K."/>
        </authorList>
    </citation>
    <scope>NUCLEOTIDE SEQUENCE [LARGE SCALE GENOMIC DNA]</scope>
    <source>
        <strain evidence="3 4">ATCC 43243</strain>
    </source>
</reference>
<dbReference type="EMBL" id="ABVQ01000031">
    <property type="protein sequence ID" value="EEC58826.1"/>
    <property type="molecule type" value="Genomic_DNA"/>
</dbReference>
<gene>
    <name evidence="3" type="ORF">BACPEC_00168</name>
</gene>
<dbReference type="SUPFAM" id="SSF55021">
    <property type="entry name" value="ACT-like"/>
    <property type="match status" value="1"/>
</dbReference>
<dbReference type="InterPro" id="IPR045865">
    <property type="entry name" value="ACT-like_dom_sf"/>
</dbReference>